<keyword evidence="4 5" id="KW-0472">Membrane</keyword>
<feature type="transmembrane region" description="Helical" evidence="7">
    <location>
        <begin position="35"/>
        <end position="54"/>
    </location>
</feature>
<evidence type="ECO:0000256" key="5">
    <source>
        <dbReference type="PROSITE-ProRule" id="PRU00205"/>
    </source>
</evidence>
<evidence type="ECO:0000313" key="10">
    <source>
        <dbReference type="Proteomes" id="UP001583193"/>
    </source>
</evidence>
<evidence type="ECO:0000256" key="4">
    <source>
        <dbReference type="ARBA" id="ARBA00023136"/>
    </source>
</evidence>
<evidence type="ECO:0000256" key="6">
    <source>
        <dbReference type="SAM" id="MobiDB-lite"/>
    </source>
</evidence>
<name>A0ABR3XPK9_9EURO</name>
<feature type="transmembrane region" description="Helical" evidence="7">
    <location>
        <begin position="199"/>
        <end position="219"/>
    </location>
</feature>
<dbReference type="InterPro" id="IPR006634">
    <property type="entry name" value="TLC-dom"/>
</dbReference>
<keyword evidence="2 5" id="KW-0812">Transmembrane</keyword>
<feature type="transmembrane region" description="Helical" evidence="7">
    <location>
        <begin position="166"/>
        <end position="187"/>
    </location>
</feature>
<evidence type="ECO:0000256" key="1">
    <source>
        <dbReference type="ARBA" id="ARBA00004141"/>
    </source>
</evidence>
<evidence type="ECO:0000256" key="2">
    <source>
        <dbReference type="ARBA" id="ARBA00022692"/>
    </source>
</evidence>
<feature type="domain" description="TLC" evidence="8">
    <location>
        <begin position="68"/>
        <end position="320"/>
    </location>
</feature>
<feature type="transmembrane region" description="Helical" evidence="7">
    <location>
        <begin position="110"/>
        <end position="129"/>
    </location>
</feature>
<evidence type="ECO:0000256" key="3">
    <source>
        <dbReference type="ARBA" id="ARBA00022989"/>
    </source>
</evidence>
<dbReference type="Proteomes" id="UP001583193">
    <property type="component" value="Unassembled WGS sequence"/>
</dbReference>
<comment type="caution">
    <text evidence="9">The sequence shown here is derived from an EMBL/GenBank/DDBJ whole genome shotgun (WGS) entry which is preliminary data.</text>
</comment>
<reference evidence="9 10" key="1">
    <citation type="journal article" date="2024" name="IMA Fungus">
        <title>IMA Genome - F19 : A genome assembly and annotation guide to empower mycologists, including annotated draft genome sequences of Ceratocystis pirilliformis, Diaporthe australafricana, Fusarium ophioides, Paecilomyces lecythidis, and Sporothrix stenoceras.</title>
        <authorList>
            <person name="Aylward J."/>
            <person name="Wilson A.M."/>
            <person name="Visagie C.M."/>
            <person name="Spraker J."/>
            <person name="Barnes I."/>
            <person name="Buitendag C."/>
            <person name="Ceriani C."/>
            <person name="Del Mar Angel L."/>
            <person name="du Plessis D."/>
            <person name="Fuchs T."/>
            <person name="Gasser K."/>
            <person name="Kramer D."/>
            <person name="Li W."/>
            <person name="Munsamy K."/>
            <person name="Piso A."/>
            <person name="Price J.L."/>
            <person name="Sonnekus B."/>
            <person name="Thomas C."/>
            <person name="van der Nest A."/>
            <person name="van Dijk A."/>
            <person name="van Heerden A."/>
            <person name="van Vuuren N."/>
            <person name="Yilmaz N."/>
            <person name="Duong T.A."/>
            <person name="van der Merwe N.A."/>
            <person name="Wingfield M.J."/>
            <person name="Wingfield B.D."/>
        </authorList>
    </citation>
    <scope>NUCLEOTIDE SEQUENCE [LARGE SCALE GENOMIC DNA]</scope>
    <source>
        <strain evidence="9 10">CMW 18167</strain>
    </source>
</reference>
<gene>
    <name evidence="9" type="ORF">Plec18167_004613</name>
</gene>
<feature type="transmembrane region" description="Helical" evidence="7">
    <location>
        <begin position="75"/>
        <end position="95"/>
    </location>
</feature>
<protein>
    <recommendedName>
        <fullName evidence="8">TLC domain-containing protein</fullName>
    </recommendedName>
</protein>
<evidence type="ECO:0000256" key="7">
    <source>
        <dbReference type="SAM" id="Phobius"/>
    </source>
</evidence>
<dbReference type="PANTHER" id="PTHR13439">
    <property type="entry name" value="CT120 PROTEIN"/>
    <property type="match status" value="1"/>
</dbReference>
<feature type="transmembrane region" description="Helical" evidence="7">
    <location>
        <begin position="141"/>
        <end position="160"/>
    </location>
</feature>
<keyword evidence="3 7" id="KW-1133">Transmembrane helix</keyword>
<dbReference type="PANTHER" id="PTHR13439:SF0">
    <property type="entry name" value="TOPOISOMERASE I DAMAGE AFFECTED PROTEIN 4"/>
    <property type="match status" value="1"/>
</dbReference>
<proteinExistence type="predicted"/>
<dbReference type="Pfam" id="PF03798">
    <property type="entry name" value="TRAM_LAG1_CLN8"/>
    <property type="match status" value="1"/>
</dbReference>
<organism evidence="9 10">
    <name type="scientific">Paecilomyces lecythidis</name>
    <dbReference type="NCBI Taxonomy" id="3004212"/>
    <lineage>
        <taxon>Eukaryota</taxon>
        <taxon>Fungi</taxon>
        <taxon>Dikarya</taxon>
        <taxon>Ascomycota</taxon>
        <taxon>Pezizomycotina</taxon>
        <taxon>Eurotiomycetes</taxon>
        <taxon>Eurotiomycetidae</taxon>
        <taxon>Eurotiales</taxon>
        <taxon>Thermoascaceae</taxon>
        <taxon>Paecilomyces</taxon>
    </lineage>
</organism>
<dbReference type="EMBL" id="JAVDPF010000013">
    <property type="protein sequence ID" value="KAL1877649.1"/>
    <property type="molecule type" value="Genomic_DNA"/>
</dbReference>
<dbReference type="PROSITE" id="PS50922">
    <property type="entry name" value="TLC"/>
    <property type="match status" value="1"/>
</dbReference>
<keyword evidence="10" id="KW-1185">Reference proteome</keyword>
<dbReference type="SMART" id="SM00724">
    <property type="entry name" value="TLC"/>
    <property type="match status" value="1"/>
</dbReference>
<sequence>MLDPLPPPPQWLRSYTEPWAAYLNLPTLSEHIHEVIGAFVVYQIIHSVVSPILSARLFPSIYPNFNARTKLNWDVHVVSLVQSVLINAVALWVMFADQERKAMNAGERVYGYTGGCGLVQALAAGYFVYDLIVSTVHLKIFGIGMLFHAVSALWVFSLGFRPFINFYAPTFILYELSSPFLNIHWFLDKVNMTGSKAQWYNGMTLLVVFFSCRIVWGTWQSVYVYQDMWTALQHTWSASKSSLLEPINISSSVFQERNGTLCVDETCARANAEISKFVHHTADGIPLWLVMTYVASNLTLHALNYYWFSKMIETVLKRFREPSAKKVDVPDIVLDAAASLEEEEGRFEKTTSAVNTADNEELRRRKA</sequence>
<feature type="region of interest" description="Disordered" evidence="6">
    <location>
        <begin position="345"/>
        <end position="367"/>
    </location>
</feature>
<evidence type="ECO:0000259" key="8">
    <source>
        <dbReference type="PROSITE" id="PS50922"/>
    </source>
</evidence>
<comment type="subcellular location">
    <subcellularLocation>
        <location evidence="1">Membrane</location>
        <topology evidence="1">Multi-pass membrane protein</topology>
    </subcellularLocation>
</comment>
<dbReference type="InterPro" id="IPR050846">
    <property type="entry name" value="TLCD"/>
</dbReference>
<feature type="transmembrane region" description="Helical" evidence="7">
    <location>
        <begin position="285"/>
        <end position="308"/>
    </location>
</feature>
<evidence type="ECO:0000313" key="9">
    <source>
        <dbReference type="EMBL" id="KAL1877649.1"/>
    </source>
</evidence>
<accession>A0ABR3XPK9</accession>